<gene>
    <name evidence="2" type="ORF">RUM43_012836</name>
</gene>
<reference evidence="2 3" key="1">
    <citation type="submission" date="2023-10" db="EMBL/GenBank/DDBJ databases">
        <title>Genomes of two closely related lineages of the louse Polyplax serrata with different host specificities.</title>
        <authorList>
            <person name="Martinu J."/>
            <person name="Tarabai H."/>
            <person name="Stefka J."/>
            <person name="Hypsa V."/>
        </authorList>
    </citation>
    <scope>NUCLEOTIDE SEQUENCE [LARGE SCALE GENOMIC DNA]</scope>
    <source>
        <strain evidence="2">HR10_N</strain>
    </source>
</reference>
<accession>A0AAN8PJM1</accession>
<evidence type="ECO:0000256" key="1">
    <source>
        <dbReference type="SAM" id="MobiDB-lite"/>
    </source>
</evidence>
<dbReference type="EMBL" id="JAWJWE010000006">
    <property type="protein sequence ID" value="KAK6633093.1"/>
    <property type="molecule type" value="Genomic_DNA"/>
</dbReference>
<proteinExistence type="predicted"/>
<evidence type="ECO:0000313" key="3">
    <source>
        <dbReference type="Proteomes" id="UP001372834"/>
    </source>
</evidence>
<dbReference type="AlphaFoldDB" id="A0AAN8PJM1"/>
<feature type="compositionally biased region" description="Basic residues" evidence="1">
    <location>
        <begin position="99"/>
        <end position="109"/>
    </location>
</feature>
<feature type="compositionally biased region" description="Basic and acidic residues" evidence="1">
    <location>
        <begin position="83"/>
        <end position="98"/>
    </location>
</feature>
<dbReference type="Proteomes" id="UP001372834">
    <property type="component" value="Unassembled WGS sequence"/>
</dbReference>
<organism evidence="2 3">
    <name type="scientific">Polyplax serrata</name>
    <name type="common">Common mouse louse</name>
    <dbReference type="NCBI Taxonomy" id="468196"/>
    <lineage>
        <taxon>Eukaryota</taxon>
        <taxon>Metazoa</taxon>
        <taxon>Ecdysozoa</taxon>
        <taxon>Arthropoda</taxon>
        <taxon>Hexapoda</taxon>
        <taxon>Insecta</taxon>
        <taxon>Pterygota</taxon>
        <taxon>Neoptera</taxon>
        <taxon>Paraneoptera</taxon>
        <taxon>Psocodea</taxon>
        <taxon>Troctomorpha</taxon>
        <taxon>Phthiraptera</taxon>
        <taxon>Anoplura</taxon>
        <taxon>Polyplacidae</taxon>
        <taxon>Polyplax</taxon>
    </lineage>
</organism>
<evidence type="ECO:0000313" key="2">
    <source>
        <dbReference type="EMBL" id="KAK6633093.1"/>
    </source>
</evidence>
<protein>
    <submittedName>
        <fullName evidence="2">Uncharacterized protein</fullName>
    </submittedName>
</protein>
<comment type="caution">
    <text evidence="2">The sequence shown here is derived from an EMBL/GenBank/DDBJ whole genome shotgun (WGS) entry which is preliminary data.</text>
</comment>
<name>A0AAN8PJM1_POLSC</name>
<sequence length="154" mass="16786">MAAVAPGDLASSGMMGHVKIAIFEDENGVSKTEMEKIQVLCRGVHWGAESAELGKSRTGRRKARVEMVERVENFRGWKAGWRRTQDRSERKKEREKSKTKGCVRGRKVVKAGAGAGAGAGPGEENARKKTRGGSAFIFSERGPRVENPSSLMRG</sequence>
<feature type="region of interest" description="Disordered" evidence="1">
    <location>
        <begin position="82"/>
        <end position="154"/>
    </location>
</feature>